<gene>
    <name evidence="5" type="ORF">HEB29_005449</name>
    <name evidence="4" type="ORF">Sfulv_57810</name>
</gene>
<dbReference type="GO" id="GO:0008270">
    <property type="term" value="F:zinc ion binding"/>
    <property type="evidence" value="ECO:0007669"/>
    <property type="project" value="InterPro"/>
</dbReference>
<dbReference type="SUPFAM" id="SSF47090">
    <property type="entry name" value="PGBD-like"/>
    <property type="match status" value="2"/>
</dbReference>
<evidence type="ECO:0000313" key="7">
    <source>
        <dbReference type="Proteomes" id="UP000530403"/>
    </source>
</evidence>
<evidence type="ECO:0000259" key="2">
    <source>
        <dbReference type="SMART" id="SM00644"/>
    </source>
</evidence>
<comment type="similarity">
    <text evidence="1">Belongs to the N-acetylmuramoyl-L-alanine amidase 2 family.</text>
</comment>
<evidence type="ECO:0008006" key="8">
    <source>
        <dbReference type="Google" id="ProtNLM"/>
    </source>
</evidence>
<dbReference type="InterPro" id="IPR036365">
    <property type="entry name" value="PGBD-like_sf"/>
</dbReference>
<dbReference type="Gene3D" id="3.40.80.10">
    <property type="entry name" value="Peptidoglycan recognition protein-like"/>
    <property type="match status" value="1"/>
</dbReference>
<feature type="domain" description="Peptidoglycan recognition protein family" evidence="3">
    <location>
        <begin position="49"/>
        <end position="195"/>
    </location>
</feature>
<evidence type="ECO:0000313" key="6">
    <source>
        <dbReference type="Proteomes" id="UP000498980"/>
    </source>
</evidence>
<dbReference type="PANTHER" id="PTHR11022">
    <property type="entry name" value="PEPTIDOGLYCAN RECOGNITION PROTEIN"/>
    <property type="match status" value="1"/>
</dbReference>
<keyword evidence="6" id="KW-1185">Reference proteome</keyword>
<name>A0A7J0CEP1_9ACTN</name>
<proteinExistence type="inferred from homology"/>
<sequence length="431" mass="45184">MSFEPVYISRRSALRAGAGAAAVAGLGAGHLAGASGVAAAAPADLSDTAYIMSCDEWGARPPAGELSTRTASTRRIVVHHMAFPNTMDFSMEAAIACAERVQYIHMDKNGWSDTGNHFSISRGGYVLEGRHGSLDALEDGGYQVVSAHAVGQNTQSIGIENEGTYIDELPTGKLWWSLVQLSSTICAQYGFGAQNITGHWDWNNTQCPGAKFYSTFPLLRLHVAKRLGQDPSSIPARTWPDTFTSCAGATVRTLQHLLNTQGFNLVADGAFGAATLAAVRAFQTAHGFPSAPDGTMSGPAWEALAPEIGMGATGAAVLGVQSILATKLYAVKTTGTFDRATWVAVAKLQALHGLRVTGRVDLSTWCAALGGVVEENFRGLKGQAGLESELVMPEAASLPPVILPADGVVAGDAPATQFEEVPVDQEVQEGV</sequence>
<dbReference type="EMBL" id="JACCCF010000001">
    <property type="protein sequence ID" value="NYE44438.1"/>
    <property type="molecule type" value="Genomic_DNA"/>
</dbReference>
<dbReference type="PANTHER" id="PTHR11022:SF41">
    <property type="entry name" value="PEPTIDOGLYCAN-RECOGNITION PROTEIN LC-RELATED"/>
    <property type="match status" value="1"/>
</dbReference>
<evidence type="ECO:0000256" key="1">
    <source>
        <dbReference type="ARBA" id="ARBA00007553"/>
    </source>
</evidence>
<dbReference type="Gene3D" id="1.10.101.10">
    <property type="entry name" value="PGBD-like superfamily/PGBD"/>
    <property type="match status" value="2"/>
</dbReference>
<accession>A0A7J0CEP1</accession>
<dbReference type="Proteomes" id="UP000530403">
    <property type="component" value="Unassembled WGS sequence"/>
</dbReference>
<reference evidence="4 6" key="1">
    <citation type="submission" date="2020-05" db="EMBL/GenBank/DDBJ databases">
        <title>Whole genome shotgun sequence of Streptomyces fulvorobeus NBRC 15897.</title>
        <authorList>
            <person name="Komaki H."/>
            <person name="Tamura T."/>
        </authorList>
    </citation>
    <scope>NUCLEOTIDE SEQUENCE [LARGE SCALE GENOMIC DNA]</scope>
    <source>
        <strain evidence="4 6">NBRC 15897</strain>
    </source>
</reference>
<organism evidence="4 6">
    <name type="scientific">Streptomyces fulvorobeus</name>
    <dbReference type="NCBI Taxonomy" id="284028"/>
    <lineage>
        <taxon>Bacteria</taxon>
        <taxon>Bacillati</taxon>
        <taxon>Actinomycetota</taxon>
        <taxon>Actinomycetes</taxon>
        <taxon>Kitasatosporales</taxon>
        <taxon>Streptomycetaceae</taxon>
        <taxon>Streptomyces</taxon>
    </lineage>
</organism>
<reference evidence="5 7" key="2">
    <citation type="submission" date="2020-07" db="EMBL/GenBank/DDBJ databases">
        <title>Sequencing the genomes of 1000 actinobacteria strains.</title>
        <authorList>
            <person name="Klenk H.-P."/>
        </authorList>
    </citation>
    <scope>NUCLEOTIDE SEQUENCE [LARGE SCALE GENOMIC DNA]</scope>
    <source>
        <strain evidence="5 7">DSM 41455</strain>
    </source>
</reference>
<dbReference type="GO" id="GO:0009253">
    <property type="term" value="P:peptidoglycan catabolic process"/>
    <property type="evidence" value="ECO:0007669"/>
    <property type="project" value="InterPro"/>
</dbReference>
<dbReference type="SMART" id="SM00701">
    <property type="entry name" value="PGRP"/>
    <property type="match status" value="1"/>
</dbReference>
<dbReference type="InterPro" id="IPR002502">
    <property type="entry name" value="Amidase_domain"/>
</dbReference>
<dbReference type="InterPro" id="IPR015510">
    <property type="entry name" value="PGRP"/>
</dbReference>
<dbReference type="CDD" id="cd06583">
    <property type="entry name" value="PGRP"/>
    <property type="match status" value="1"/>
</dbReference>
<evidence type="ECO:0000313" key="4">
    <source>
        <dbReference type="EMBL" id="GFN00971.1"/>
    </source>
</evidence>
<dbReference type="AlphaFoldDB" id="A0A7J0CEP1"/>
<dbReference type="Proteomes" id="UP000498980">
    <property type="component" value="Unassembled WGS sequence"/>
</dbReference>
<evidence type="ECO:0000313" key="5">
    <source>
        <dbReference type="EMBL" id="NYE44438.1"/>
    </source>
</evidence>
<protein>
    <recommendedName>
        <fullName evidence="8">N-acetylmuramoyl-L-alanine amidase</fullName>
    </recommendedName>
</protein>
<dbReference type="InterPro" id="IPR002477">
    <property type="entry name" value="Peptidoglycan-bd-like"/>
</dbReference>
<dbReference type="GO" id="GO:0008745">
    <property type="term" value="F:N-acetylmuramoyl-L-alanine amidase activity"/>
    <property type="evidence" value="ECO:0007669"/>
    <property type="project" value="InterPro"/>
</dbReference>
<dbReference type="InterPro" id="IPR006619">
    <property type="entry name" value="PGRP_domain_met/bac"/>
</dbReference>
<dbReference type="SMART" id="SM00644">
    <property type="entry name" value="Ami_2"/>
    <property type="match status" value="1"/>
</dbReference>
<dbReference type="EMBL" id="BLWC01000001">
    <property type="protein sequence ID" value="GFN00971.1"/>
    <property type="molecule type" value="Genomic_DNA"/>
</dbReference>
<feature type="domain" description="N-acetylmuramoyl-L-alanine amidase" evidence="2">
    <location>
        <begin position="63"/>
        <end position="209"/>
    </location>
</feature>
<dbReference type="InterPro" id="IPR036505">
    <property type="entry name" value="Amidase/PGRP_sf"/>
</dbReference>
<dbReference type="RefSeq" id="WP_173317127.1">
    <property type="nucleotide sequence ID" value="NZ_BAAAUE010000022.1"/>
</dbReference>
<dbReference type="InterPro" id="IPR036366">
    <property type="entry name" value="PGBDSf"/>
</dbReference>
<dbReference type="InterPro" id="IPR006311">
    <property type="entry name" value="TAT_signal"/>
</dbReference>
<dbReference type="SUPFAM" id="SSF55846">
    <property type="entry name" value="N-acetylmuramoyl-L-alanine amidase-like"/>
    <property type="match status" value="1"/>
</dbReference>
<dbReference type="PROSITE" id="PS51318">
    <property type="entry name" value="TAT"/>
    <property type="match status" value="1"/>
</dbReference>
<comment type="caution">
    <text evidence="4">The sequence shown here is derived from an EMBL/GenBank/DDBJ whole genome shotgun (WGS) entry which is preliminary data.</text>
</comment>
<evidence type="ECO:0000259" key="3">
    <source>
        <dbReference type="SMART" id="SM00701"/>
    </source>
</evidence>
<dbReference type="Pfam" id="PF01471">
    <property type="entry name" value="PG_binding_1"/>
    <property type="match status" value="2"/>
</dbReference>
<dbReference type="Pfam" id="PF01510">
    <property type="entry name" value="Amidase_2"/>
    <property type="match status" value="1"/>
</dbReference>